<evidence type="ECO:0000256" key="5">
    <source>
        <dbReference type="RuleBase" id="RU362125"/>
    </source>
</evidence>
<dbReference type="Proteomes" id="UP000325576">
    <property type="component" value="Unassembled WGS sequence"/>
</dbReference>
<comment type="cofactor">
    <cofactor evidence="1 5">
        <name>FAD</name>
        <dbReference type="ChEBI" id="CHEBI:57692"/>
    </cofactor>
</comment>
<keyword evidence="5" id="KW-0560">Oxidoreductase</keyword>
<protein>
    <submittedName>
        <fullName evidence="9">Acyl-CoA dehydrogenase</fullName>
    </submittedName>
</protein>
<dbReference type="Pfam" id="PF18158">
    <property type="entry name" value="AidB_N"/>
    <property type="match status" value="1"/>
</dbReference>
<dbReference type="Pfam" id="PF02770">
    <property type="entry name" value="Acyl-CoA_dh_M"/>
    <property type="match status" value="1"/>
</dbReference>
<dbReference type="Gene3D" id="1.20.140.10">
    <property type="entry name" value="Butyryl-CoA Dehydrogenase, subunit A, domain 3"/>
    <property type="match status" value="1"/>
</dbReference>
<keyword evidence="4 5" id="KW-0274">FAD</keyword>
<feature type="domain" description="Acyl-CoA dehydrogenase/oxidase C-terminal" evidence="6">
    <location>
        <begin position="274"/>
        <end position="427"/>
    </location>
</feature>
<evidence type="ECO:0000256" key="3">
    <source>
        <dbReference type="ARBA" id="ARBA00022630"/>
    </source>
</evidence>
<evidence type="ECO:0000313" key="10">
    <source>
        <dbReference type="Proteomes" id="UP000325576"/>
    </source>
</evidence>
<name>A0A0C2VI42_RHOER</name>
<dbReference type="Gene3D" id="6.10.250.600">
    <property type="match status" value="1"/>
</dbReference>
<reference evidence="9 10" key="1">
    <citation type="journal article" date="2017" name="Poromechanics V (2013)">
        <title>Genomic Characterization of the Arsenic-Tolerant Actinobacterium, &lt;i&gt;Rhodococcus erythropolis&lt;/i&gt; S43.</title>
        <authorList>
            <person name="Retamal-Morales G."/>
            <person name="Mehnert M."/>
            <person name="Schwabe R."/>
            <person name="Tischler D."/>
            <person name="Schloemann M."/>
            <person name="Levican G.J."/>
        </authorList>
    </citation>
    <scope>NUCLEOTIDE SEQUENCE [LARGE SCALE GENOMIC DNA]</scope>
    <source>
        <strain evidence="9 10">S43</strain>
    </source>
</reference>
<evidence type="ECO:0000259" key="8">
    <source>
        <dbReference type="Pfam" id="PF18158"/>
    </source>
</evidence>
<dbReference type="RefSeq" id="WP_042953442.1">
    <property type="nucleotide sequence ID" value="NZ_CP195194.1"/>
</dbReference>
<dbReference type="PANTHER" id="PTHR42707">
    <property type="entry name" value="ACYL-COA DEHYDROGENASE"/>
    <property type="match status" value="1"/>
</dbReference>
<dbReference type="InterPro" id="IPR052904">
    <property type="entry name" value="Acyl-CoA_dehydrogenase-like"/>
</dbReference>
<dbReference type="Gene3D" id="2.40.110.20">
    <property type="match status" value="1"/>
</dbReference>
<dbReference type="InterPro" id="IPR036250">
    <property type="entry name" value="AcylCo_DH-like_C"/>
</dbReference>
<evidence type="ECO:0000256" key="2">
    <source>
        <dbReference type="ARBA" id="ARBA00009347"/>
    </source>
</evidence>
<dbReference type="InterPro" id="IPR009100">
    <property type="entry name" value="AcylCoA_DH/oxidase_NM_dom_sf"/>
</dbReference>
<comment type="similarity">
    <text evidence="2 5">Belongs to the acyl-CoA dehydrogenase family.</text>
</comment>
<dbReference type="SUPFAM" id="SSF56645">
    <property type="entry name" value="Acyl-CoA dehydrogenase NM domain-like"/>
    <property type="match status" value="1"/>
</dbReference>
<evidence type="ECO:0000256" key="1">
    <source>
        <dbReference type="ARBA" id="ARBA00001974"/>
    </source>
</evidence>
<dbReference type="InterPro" id="IPR041504">
    <property type="entry name" value="AidB_N"/>
</dbReference>
<dbReference type="GO" id="GO:0003995">
    <property type="term" value="F:acyl-CoA dehydrogenase activity"/>
    <property type="evidence" value="ECO:0007669"/>
    <property type="project" value="InterPro"/>
</dbReference>
<dbReference type="PROSITE" id="PS00073">
    <property type="entry name" value="ACYL_COA_DH_2"/>
    <property type="match status" value="1"/>
</dbReference>
<dbReference type="InterPro" id="IPR006089">
    <property type="entry name" value="Acyl-CoA_DH_CS"/>
</dbReference>
<keyword evidence="3 5" id="KW-0285">Flavoprotein</keyword>
<sequence>MNFAHTDPALTAVVDRWTAGADRETLNGLLDRLGRDAAGRLSELADIADKNPPVLQQFDKAGDRVDRISYHPAYLELCRAAYNEYGLSAMSHRKGLHGWDSVHPPLAKYLASYIFVQAEFGLACPVSMTDAAARTLRMFGDPAVFSPWIDALTSTDPEQAKTGAMFMTEIQAGTDIACTETRAERDGDGWVLTGKKWFASNPDADVIITLARFPGGQDGSTRGVGMFMVPKTLGSGERNNLTIDRLKDKLGTRSMPSGEVTLNRAHALQVGELDRGFRQMAEMVNTSRLSNAMRSSALMRRAVREAVEHSKSRVVFGKRLFEQPLMRATLLPLALDAEASLALVAYSAQCLQAADGGDEQARALIRVLTPIAKHFVCKRARVVTGEAMEVRGGNGYIEEWANARLVRDAHLGSIWEGSSNVIALDVLRCLRKFNSHRTVAGAMTDILSTVGPDCEAGAGVLLRRWEELVEEGDRLISGSDDAAQAASAKYADELARAVMATLLFDLADHGIRHGNGYRSLLVANSYLAGLAGKVPSAALGNLDVITDGGDVELDDARDVVAEFLSVAGGHR</sequence>
<dbReference type="InterPro" id="IPR009075">
    <property type="entry name" value="AcylCo_DH/oxidase_C"/>
</dbReference>
<evidence type="ECO:0000256" key="4">
    <source>
        <dbReference type="ARBA" id="ARBA00022827"/>
    </source>
</evidence>
<dbReference type="PANTHER" id="PTHR42707:SF2">
    <property type="entry name" value="ACD11 DEHYDROGENASE"/>
    <property type="match status" value="1"/>
</dbReference>
<proteinExistence type="inferred from homology"/>
<organism evidence="9 10">
    <name type="scientific">Rhodococcus erythropolis</name>
    <name type="common">Arthrobacter picolinophilus</name>
    <dbReference type="NCBI Taxonomy" id="1833"/>
    <lineage>
        <taxon>Bacteria</taxon>
        <taxon>Bacillati</taxon>
        <taxon>Actinomycetota</taxon>
        <taxon>Actinomycetes</taxon>
        <taxon>Mycobacteriales</taxon>
        <taxon>Nocardiaceae</taxon>
        <taxon>Rhodococcus</taxon>
        <taxon>Rhodococcus erythropolis group</taxon>
    </lineage>
</organism>
<evidence type="ECO:0000259" key="6">
    <source>
        <dbReference type="Pfam" id="PF00441"/>
    </source>
</evidence>
<feature type="domain" description="Acyl-CoA oxidase/dehydrogenase middle" evidence="7">
    <location>
        <begin position="164"/>
        <end position="264"/>
    </location>
</feature>
<feature type="domain" description="Adaptive response protein AidB N-terminal" evidence="8">
    <location>
        <begin position="2"/>
        <end position="156"/>
    </location>
</feature>
<evidence type="ECO:0000259" key="7">
    <source>
        <dbReference type="Pfam" id="PF02770"/>
    </source>
</evidence>
<dbReference type="Pfam" id="PF00441">
    <property type="entry name" value="Acyl-CoA_dh_1"/>
    <property type="match status" value="1"/>
</dbReference>
<evidence type="ECO:0000313" key="9">
    <source>
        <dbReference type="EMBL" id="KAB2585681.1"/>
    </source>
</evidence>
<accession>A0A0C2VI42</accession>
<dbReference type="AlphaFoldDB" id="A0A0C2VI42"/>
<dbReference type="InterPro" id="IPR006091">
    <property type="entry name" value="Acyl-CoA_Oxase/DH_mid-dom"/>
</dbReference>
<gene>
    <name evidence="9" type="ORF">BS297_09105</name>
</gene>
<dbReference type="SUPFAM" id="SSF47203">
    <property type="entry name" value="Acyl-CoA dehydrogenase C-terminal domain-like"/>
    <property type="match status" value="1"/>
</dbReference>
<comment type="caution">
    <text evidence="9">The sequence shown here is derived from an EMBL/GenBank/DDBJ whole genome shotgun (WGS) entry which is preliminary data.</text>
</comment>
<dbReference type="EMBL" id="MRBO01000296">
    <property type="protein sequence ID" value="KAB2585681.1"/>
    <property type="molecule type" value="Genomic_DNA"/>
</dbReference>